<evidence type="ECO:0000313" key="2">
    <source>
        <dbReference type="Proteomes" id="UP001145114"/>
    </source>
</evidence>
<keyword evidence="2" id="KW-1185">Reference proteome</keyword>
<sequence>QFGWPLYDKYGHAYDAFKIAVSNPDEVLAEFNLDPEVRKELLKHIGRRLTPQPVKVRSDIEVNCYTYEGVEAIKKALKAGLAFSNDGIDIKIRLIAPPLYVVTTTCLDKQKGINAVTEAIKAIEDTILSLGGSFVPKAVSETEDKELADRMAQAEKENAEVSGDSDDDEMDAGTF</sequence>
<gene>
    <name evidence="1" type="ORF">EV182_002964</name>
</gene>
<feature type="non-terminal residue" evidence="1">
    <location>
        <position position="1"/>
    </location>
</feature>
<protein>
    <submittedName>
        <fullName evidence="1">Uncharacterized protein</fullName>
    </submittedName>
</protein>
<comment type="caution">
    <text evidence="1">The sequence shown here is derived from an EMBL/GenBank/DDBJ whole genome shotgun (WGS) entry which is preliminary data.</text>
</comment>
<organism evidence="1 2">
    <name type="scientific">Spiromyces aspiralis</name>
    <dbReference type="NCBI Taxonomy" id="68401"/>
    <lineage>
        <taxon>Eukaryota</taxon>
        <taxon>Fungi</taxon>
        <taxon>Fungi incertae sedis</taxon>
        <taxon>Zoopagomycota</taxon>
        <taxon>Kickxellomycotina</taxon>
        <taxon>Kickxellomycetes</taxon>
        <taxon>Kickxellales</taxon>
        <taxon>Kickxellaceae</taxon>
        <taxon>Spiromyces</taxon>
    </lineage>
</organism>
<reference evidence="1" key="1">
    <citation type="submission" date="2022-06" db="EMBL/GenBank/DDBJ databases">
        <title>Phylogenomic reconstructions and comparative analyses of Kickxellomycotina fungi.</title>
        <authorList>
            <person name="Reynolds N.K."/>
            <person name="Stajich J.E."/>
            <person name="Barry K."/>
            <person name="Grigoriev I.V."/>
            <person name="Crous P."/>
            <person name="Smith M.E."/>
        </authorList>
    </citation>
    <scope>NUCLEOTIDE SEQUENCE</scope>
    <source>
        <strain evidence="1">RSA 2271</strain>
    </source>
</reference>
<dbReference type="EMBL" id="JAMZIH010000691">
    <property type="protein sequence ID" value="KAJ1678982.1"/>
    <property type="molecule type" value="Genomic_DNA"/>
</dbReference>
<dbReference type="Proteomes" id="UP001145114">
    <property type="component" value="Unassembled WGS sequence"/>
</dbReference>
<proteinExistence type="predicted"/>
<evidence type="ECO:0000313" key="1">
    <source>
        <dbReference type="EMBL" id="KAJ1678982.1"/>
    </source>
</evidence>
<accession>A0ACC1HRB0</accession>
<name>A0ACC1HRB0_9FUNG</name>